<organism evidence="5 6">
    <name type="scientific">Agaricicola taiwanensis</name>
    <dbReference type="NCBI Taxonomy" id="591372"/>
    <lineage>
        <taxon>Bacteria</taxon>
        <taxon>Pseudomonadati</taxon>
        <taxon>Pseudomonadota</taxon>
        <taxon>Alphaproteobacteria</taxon>
        <taxon>Rhodobacterales</taxon>
        <taxon>Paracoccaceae</taxon>
        <taxon>Agaricicola</taxon>
    </lineage>
</organism>
<dbReference type="SUPFAM" id="SSF55447">
    <property type="entry name" value="CO dehydrogenase flavoprotein C-terminal domain-like"/>
    <property type="match status" value="1"/>
</dbReference>
<gene>
    <name evidence="5" type="primary">cutM</name>
    <name evidence="5" type="ORF">GCM10007276_04970</name>
</gene>
<dbReference type="Proteomes" id="UP000602745">
    <property type="component" value="Unassembled WGS sequence"/>
</dbReference>
<dbReference type="InterPro" id="IPR036318">
    <property type="entry name" value="FAD-bd_PCMH-like_sf"/>
</dbReference>
<dbReference type="GO" id="GO:0071949">
    <property type="term" value="F:FAD binding"/>
    <property type="evidence" value="ECO:0007669"/>
    <property type="project" value="InterPro"/>
</dbReference>
<accession>A0A8J2YFP4</accession>
<dbReference type="PROSITE" id="PS51387">
    <property type="entry name" value="FAD_PCMH"/>
    <property type="match status" value="1"/>
</dbReference>
<dbReference type="InterPro" id="IPR016167">
    <property type="entry name" value="FAD-bd_PCMH_sub1"/>
</dbReference>
<comment type="caution">
    <text evidence="5">The sequence shown here is derived from an EMBL/GenBank/DDBJ whole genome shotgun (WGS) entry which is preliminary data.</text>
</comment>
<dbReference type="InterPro" id="IPR036683">
    <property type="entry name" value="CO_DH_flav_C_dom_sf"/>
</dbReference>
<reference evidence="5" key="1">
    <citation type="journal article" date="2014" name="Int. J. Syst. Evol. Microbiol.">
        <title>Complete genome sequence of Corynebacterium casei LMG S-19264T (=DSM 44701T), isolated from a smear-ripened cheese.</title>
        <authorList>
            <consortium name="US DOE Joint Genome Institute (JGI-PGF)"/>
            <person name="Walter F."/>
            <person name="Albersmeier A."/>
            <person name="Kalinowski J."/>
            <person name="Ruckert C."/>
        </authorList>
    </citation>
    <scope>NUCLEOTIDE SEQUENCE</scope>
    <source>
        <strain evidence="5">CCM 7684</strain>
    </source>
</reference>
<dbReference type="RefSeq" id="WP_188408116.1">
    <property type="nucleotide sequence ID" value="NZ_BMCP01000001.1"/>
</dbReference>
<keyword evidence="3" id="KW-0560">Oxidoreductase</keyword>
<sequence>MKPAPFSYVRPSSLAEACDALASDPDARVIAGGQTLVPMLAMRLARPTLLVDVTAIADLVGIQETEAGIEIGAATRQAHALVSDLIRTQVPLLSKALPNVGHPPTRARGTVGGSIAHGDPSAEIALAATVLNATIHYRDGDEDLEFQPDEYFIGPTLTAAPPSGCLTKVVFPKRPEGRVGAGFQEIASRRSDYAFASAGGQVVLDQAGTCVAALLGIGSVGDVPVAIDVGGLVGTRLDDGQIAEAVAAALEGLEVVDDLHATASYRKRAAARLAFLALVEARDDARAGGAAA</sequence>
<protein>
    <submittedName>
        <fullName evidence="5">Carbon monoxide dehydrogenase</fullName>
    </submittedName>
</protein>
<dbReference type="InterPro" id="IPR005107">
    <property type="entry name" value="CO_DH_flav_C"/>
</dbReference>
<dbReference type="InterPro" id="IPR051312">
    <property type="entry name" value="Diverse_Substr_Oxidored"/>
</dbReference>
<proteinExistence type="predicted"/>
<evidence type="ECO:0000313" key="6">
    <source>
        <dbReference type="Proteomes" id="UP000602745"/>
    </source>
</evidence>
<dbReference type="GO" id="GO:0016491">
    <property type="term" value="F:oxidoreductase activity"/>
    <property type="evidence" value="ECO:0007669"/>
    <property type="project" value="UniProtKB-KW"/>
</dbReference>
<name>A0A8J2YFP4_9RHOB</name>
<evidence type="ECO:0000256" key="2">
    <source>
        <dbReference type="ARBA" id="ARBA00022827"/>
    </source>
</evidence>
<dbReference type="EMBL" id="BMCP01000001">
    <property type="protein sequence ID" value="GGE30765.1"/>
    <property type="molecule type" value="Genomic_DNA"/>
</dbReference>
<feature type="domain" description="FAD-binding PCMH-type" evidence="4">
    <location>
        <begin position="1"/>
        <end position="176"/>
    </location>
</feature>
<evidence type="ECO:0000259" key="4">
    <source>
        <dbReference type="PROSITE" id="PS51387"/>
    </source>
</evidence>
<keyword evidence="1" id="KW-0285">Flavoprotein</keyword>
<dbReference type="Gene3D" id="3.30.465.10">
    <property type="match status" value="1"/>
</dbReference>
<evidence type="ECO:0000256" key="3">
    <source>
        <dbReference type="ARBA" id="ARBA00023002"/>
    </source>
</evidence>
<dbReference type="SUPFAM" id="SSF56176">
    <property type="entry name" value="FAD-binding/transporter-associated domain-like"/>
    <property type="match status" value="1"/>
</dbReference>
<dbReference type="InterPro" id="IPR002346">
    <property type="entry name" value="Mopterin_DH_FAD-bd"/>
</dbReference>
<evidence type="ECO:0000256" key="1">
    <source>
        <dbReference type="ARBA" id="ARBA00022630"/>
    </source>
</evidence>
<keyword evidence="2" id="KW-0274">FAD</keyword>
<dbReference type="Gene3D" id="3.30.43.10">
    <property type="entry name" value="Uridine Diphospho-n-acetylenolpyruvylglucosamine Reductase, domain 2"/>
    <property type="match status" value="1"/>
</dbReference>
<dbReference type="InterPro" id="IPR016169">
    <property type="entry name" value="FAD-bd_PCMH_sub2"/>
</dbReference>
<dbReference type="AlphaFoldDB" id="A0A8J2YFP4"/>
<keyword evidence="6" id="KW-1185">Reference proteome</keyword>
<evidence type="ECO:0000313" key="5">
    <source>
        <dbReference type="EMBL" id="GGE30765.1"/>
    </source>
</evidence>
<reference evidence="5" key="2">
    <citation type="submission" date="2020-09" db="EMBL/GenBank/DDBJ databases">
        <authorList>
            <person name="Sun Q."/>
            <person name="Sedlacek I."/>
        </authorList>
    </citation>
    <scope>NUCLEOTIDE SEQUENCE</scope>
    <source>
        <strain evidence="5">CCM 7684</strain>
    </source>
</reference>
<dbReference type="Gene3D" id="3.30.390.50">
    <property type="entry name" value="CO dehydrogenase flavoprotein, C-terminal domain"/>
    <property type="match status" value="1"/>
</dbReference>
<dbReference type="Pfam" id="PF03450">
    <property type="entry name" value="CO_deh_flav_C"/>
    <property type="match status" value="1"/>
</dbReference>
<dbReference type="PANTHER" id="PTHR42659:SF2">
    <property type="entry name" value="XANTHINE DEHYDROGENASE SUBUNIT C-RELATED"/>
    <property type="match status" value="1"/>
</dbReference>
<dbReference type="PANTHER" id="PTHR42659">
    <property type="entry name" value="XANTHINE DEHYDROGENASE SUBUNIT C-RELATED"/>
    <property type="match status" value="1"/>
</dbReference>
<dbReference type="InterPro" id="IPR016166">
    <property type="entry name" value="FAD-bd_PCMH"/>
</dbReference>
<dbReference type="SMART" id="SM01092">
    <property type="entry name" value="CO_deh_flav_C"/>
    <property type="match status" value="1"/>
</dbReference>
<dbReference type="Pfam" id="PF00941">
    <property type="entry name" value="FAD_binding_5"/>
    <property type="match status" value="1"/>
</dbReference>